<dbReference type="InterPro" id="IPR029058">
    <property type="entry name" value="AB_hydrolase_fold"/>
</dbReference>
<dbReference type="Gene3D" id="3.40.50.1820">
    <property type="entry name" value="alpha/beta hydrolase"/>
    <property type="match status" value="2"/>
</dbReference>
<reference evidence="2 3" key="1">
    <citation type="submission" date="2018-05" db="EMBL/GenBank/DDBJ databases">
        <authorList>
            <person name="Goeker M."/>
            <person name="Huntemann M."/>
            <person name="Clum A."/>
            <person name="Pillay M."/>
            <person name="Palaniappan K."/>
            <person name="Varghese N."/>
            <person name="Mikhailova N."/>
            <person name="Stamatis D."/>
            <person name="Reddy T."/>
            <person name="Daum C."/>
            <person name="Shapiro N."/>
            <person name="Ivanova N."/>
            <person name="Kyrpides N."/>
            <person name="Woyke T."/>
        </authorList>
    </citation>
    <scope>NUCLEOTIDE SEQUENCE [LARGE SCALE GENOMIC DNA]</scope>
    <source>
        <strain evidence="2 3">DSM 26524</strain>
    </source>
</reference>
<dbReference type="Proteomes" id="UP000245412">
    <property type="component" value="Unassembled WGS sequence"/>
</dbReference>
<keyword evidence="3" id="KW-1185">Reference proteome</keyword>
<organism evidence="2 3">
    <name type="scientific">Murimonas intestini</name>
    <dbReference type="NCBI Taxonomy" id="1337051"/>
    <lineage>
        <taxon>Bacteria</taxon>
        <taxon>Bacillati</taxon>
        <taxon>Bacillota</taxon>
        <taxon>Clostridia</taxon>
        <taxon>Lachnospirales</taxon>
        <taxon>Lachnospiraceae</taxon>
        <taxon>Murimonas</taxon>
    </lineage>
</organism>
<dbReference type="Pfam" id="PF00561">
    <property type="entry name" value="Abhydrolase_1"/>
    <property type="match status" value="1"/>
</dbReference>
<gene>
    <name evidence="2" type="ORF">C7383_101249</name>
</gene>
<evidence type="ECO:0000313" key="2">
    <source>
        <dbReference type="EMBL" id="PWJ78878.1"/>
    </source>
</evidence>
<proteinExistence type="predicted"/>
<evidence type="ECO:0000313" key="3">
    <source>
        <dbReference type="Proteomes" id="UP000245412"/>
    </source>
</evidence>
<dbReference type="SUPFAM" id="SSF53474">
    <property type="entry name" value="alpha/beta-Hydrolases"/>
    <property type="match status" value="1"/>
</dbReference>
<dbReference type="PANTHER" id="PTHR46331">
    <property type="entry name" value="VALACYCLOVIR HYDROLASE"/>
    <property type="match status" value="1"/>
</dbReference>
<dbReference type="AlphaFoldDB" id="A0AB73T9H7"/>
<accession>A0AB73T9H7</accession>
<dbReference type="GO" id="GO:0017171">
    <property type="term" value="F:serine hydrolase activity"/>
    <property type="evidence" value="ECO:0007669"/>
    <property type="project" value="TreeGrafter"/>
</dbReference>
<dbReference type="RefSeq" id="WP_257497412.1">
    <property type="nucleotide sequence ID" value="NZ_JANKBI010000001.1"/>
</dbReference>
<dbReference type="InterPro" id="IPR000073">
    <property type="entry name" value="AB_hydrolase_1"/>
</dbReference>
<protein>
    <submittedName>
        <fullName evidence="2">Pimeloyl-ACP methyl ester carboxylesterase</fullName>
    </submittedName>
</protein>
<name>A0AB73T9H7_9FIRM</name>
<feature type="domain" description="AB hydrolase-1" evidence="1">
    <location>
        <begin position="28"/>
        <end position="127"/>
    </location>
</feature>
<evidence type="ECO:0000259" key="1">
    <source>
        <dbReference type="Pfam" id="PF00561"/>
    </source>
</evidence>
<dbReference type="PANTHER" id="PTHR46331:SF2">
    <property type="entry name" value="VALACYCLOVIR HYDROLASE"/>
    <property type="match status" value="1"/>
</dbReference>
<dbReference type="EMBL" id="QGGY01000001">
    <property type="protein sequence ID" value="PWJ78878.1"/>
    <property type="molecule type" value="Genomic_DNA"/>
</dbReference>
<comment type="caution">
    <text evidence="2">The sequence shown here is derived from an EMBL/GenBank/DDBJ whole genome shotgun (WGS) entry which is preliminary data.</text>
</comment>
<sequence length="252" mass="27630">MTEPIKEGSALIHGANIHYRIYGNGPKTLLLLHGNGEDGHCFDKQIPDFSKHFQVITMDSRGHGLSERGPEPLTLDQMSIDAIELLKYLRVKSASVLGFSDGANIAMLMALKSVYPIEKLVLAGGNLYPMGVKPSCQLPTILGYGICSLIAKFDKKARIKAEILGLMVKEPRINPDSLGRITAPALILAGERDMIKDKHTKLIARSLPKSTLTIIPKASHFVFGKWAEQTNEVVLNFLRSDSKTVPGHHVSQ</sequence>